<dbReference type="InterPro" id="IPR004805">
    <property type="entry name" value="DnaE2/DnaE/PolC"/>
</dbReference>
<evidence type="ECO:0000256" key="9">
    <source>
        <dbReference type="HAMAP-Rule" id="MF_01902"/>
    </source>
</evidence>
<evidence type="ECO:0000256" key="4">
    <source>
        <dbReference type="ARBA" id="ARBA00022705"/>
    </source>
</evidence>
<dbReference type="Pfam" id="PF17657">
    <property type="entry name" value="DNA_pol3_finger"/>
    <property type="match status" value="1"/>
</dbReference>
<dbReference type="Proteomes" id="UP000005019">
    <property type="component" value="Unassembled WGS sequence"/>
</dbReference>
<dbReference type="InterPro" id="IPR040982">
    <property type="entry name" value="DNA_pol3_finger"/>
</dbReference>
<keyword evidence="2 9" id="KW-0808">Transferase</keyword>
<dbReference type="OrthoDB" id="9803237at2"/>
<evidence type="ECO:0000256" key="2">
    <source>
        <dbReference type="ARBA" id="ARBA00022679"/>
    </source>
</evidence>
<gene>
    <name evidence="9" type="primary">dnaE2</name>
    <name evidence="11" type="ORF">METUNv1_00480</name>
</gene>
<dbReference type="CDD" id="cd07434">
    <property type="entry name" value="PHP_PolIIIA_DnaE2"/>
    <property type="match status" value="1"/>
</dbReference>
<dbReference type="InterPro" id="IPR016195">
    <property type="entry name" value="Pol/histidinol_Pase-like"/>
</dbReference>
<keyword evidence="5 9" id="KW-0227">DNA damage</keyword>
<proteinExistence type="inferred from homology"/>
<dbReference type="NCBIfam" id="NF004225">
    <property type="entry name" value="PRK05672.1"/>
    <property type="match status" value="1"/>
</dbReference>
<comment type="caution">
    <text evidence="11">The sequence shown here is derived from an EMBL/GenBank/DDBJ whole genome shotgun (WGS) entry which is preliminary data.</text>
</comment>
<dbReference type="EC" id="2.7.7.7" evidence="9"/>
<sequence length="1061" mass="117589">MVAYAELHCLSHFSFQRGASSPEELVTRAAALGYQALALTDECSVAGVVRAHAALRALPEPRPALIIGSEFRLADGPKLVLLACDRAGYGQLCELITRGRRASEKGRYDLRRADLDEGLPACIALLLPDCAQTLDPAALQADAQWLMQRFSGRAWLAMERHLQADDSERLATLQSVSAACGIPLCAAGDVHMHVRARRRLQDTLTAIRLHRALNECDGALFPNGERHLRPLHRLATLYPPALLDATVRIARECRFSLDELKYEYPEEIVPAGHTPGSWLRHLAERGYVERCRQIRRVIRMSDEAFARKAEWLRDTIEEELALIAELEYEPYFLTVYDVVAWARSQGILCQGRGSAANSAVCYCIGVTEVDPWRAHMLTGRFMSRERKEEPDIDVDFEHERREEVIQYIYRKYGRERAALAASLACYRPRSALRDVGRALGFSDDALDRLTRGHMWWDGGTVREDRLREAGFSPDSPRVQRLMELANELIGAPRHLSQHVGGFVIARGRLSSLVPIENARMPERCVIQWDKDDLEAVGLMKVDVLALGMLTAIRKTLQALAAWEDGPAAGGPASRPAPRTLADIPPEDDATYDMLCRGASVGVFQVESRAQMSMLPRLKPRRYYDLVIQVAIVRPGPIQGGMVHPYLQRRQLSPGALDYPSEELRPVLERTLGVPIFQEQVMQLAVVAAGFTPGEADQMRRSMASWRHQGTLDRFQQKLTDGLLKNGYMPEFAEQIYRQIEGFSGYGFPESHAASFALLVYASSWLKCHHPAAFLCGLLNSQPMGFYAPAQLIADARAHGVEVRPADVTVSGWDCVLEAVPAAGTGTPQAAVRLGLRMLKGASAEVVQRIVQARAQAAFDSVDDLARRSRLDRGALRVLAAGGALATLAGHRRQAHWQAAVRRPAALLHDAALNETPLALPAPREGEDIVADYASQGFTLGRHPLALLRRRLAAERFITAAELRTLPDRALARAAGIVTGRQRPGTAKEVMFVTVEDETGLANIIVHKDVQTRQRREVLDATLLGIYGQVSREGEVIHLVARRLVDRSALLGDLTPRSRDFH</sequence>
<evidence type="ECO:0000256" key="5">
    <source>
        <dbReference type="ARBA" id="ARBA00022763"/>
    </source>
</evidence>
<dbReference type="GO" id="GO:0006260">
    <property type="term" value="P:DNA replication"/>
    <property type="evidence" value="ECO:0007669"/>
    <property type="project" value="UniProtKB-KW"/>
</dbReference>
<keyword evidence="3 9" id="KW-0548">Nucleotidyltransferase</keyword>
<keyword evidence="4 9" id="KW-0235">DNA replication</keyword>
<dbReference type="RefSeq" id="WP_008058440.1">
    <property type="nucleotide sequence ID" value="NZ_AFHG01000029.1"/>
</dbReference>
<dbReference type="Gene3D" id="1.10.150.870">
    <property type="match status" value="1"/>
</dbReference>
<keyword evidence="7 9" id="KW-0234">DNA repair</keyword>
<dbReference type="GO" id="GO:0008408">
    <property type="term" value="F:3'-5' exonuclease activity"/>
    <property type="evidence" value="ECO:0007669"/>
    <property type="project" value="InterPro"/>
</dbReference>
<comment type="subcellular location">
    <subcellularLocation>
        <location evidence="9">Cytoplasm</location>
    </subcellularLocation>
</comment>
<organism evidence="11 12">
    <name type="scientific">Methyloversatilis universalis (strain ATCC BAA-1314 / DSM 25237 / JCM 13912 / CCUG 52030 / FAM5)</name>
    <dbReference type="NCBI Taxonomy" id="1000565"/>
    <lineage>
        <taxon>Bacteria</taxon>
        <taxon>Pseudomonadati</taxon>
        <taxon>Pseudomonadota</taxon>
        <taxon>Betaproteobacteria</taxon>
        <taxon>Nitrosomonadales</taxon>
        <taxon>Sterolibacteriaceae</taxon>
        <taxon>Methyloversatilis</taxon>
    </lineage>
</organism>
<dbReference type="SUPFAM" id="SSF89550">
    <property type="entry name" value="PHP domain-like"/>
    <property type="match status" value="1"/>
</dbReference>
<evidence type="ECO:0000259" key="10">
    <source>
        <dbReference type="SMART" id="SM00481"/>
    </source>
</evidence>
<dbReference type="GO" id="GO:0005737">
    <property type="term" value="C:cytoplasm"/>
    <property type="evidence" value="ECO:0007669"/>
    <property type="project" value="UniProtKB-SubCell"/>
</dbReference>
<dbReference type="eggNOG" id="COG0587">
    <property type="taxonomic scope" value="Bacteria"/>
</dbReference>
<dbReference type="PANTHER" id="PTHR32294:SF4">
    <property type="entry name" value="ERROR-PRONE DNA POLYMERASE"/>
    <property type="match status" value="1"/>
</dbReference>
<evidence type="ECO:0000256" key="1">
    <source>
        <dbReference type="ARBA" id="ARBA00022490"/>
    </source>
</evidence>
<comment type="function">
    <text evidence="9">DNA polymerase involved in damage-induced mutagenesis and translesion synthesis (TLS). It is not the major replicative DNA polymerase.</text>
</comment>
<name>F5R844_METUF</name>
<comment type="catalytic activity">
    <reaction evidence="8 9">
        <text>DNA(n) + a 2'-deoxyribonucleoside 5'-triphosphate = DNA(n+1) + diphosphate</text>
        <dbReference type="Rhea" id="RHEA:22508"/>
        <dbReference type="Rhea" id="RHEA-COMP:17339"/>
        <dbReference type="Rhea" id="RHEA-COMP:17340"/>
        <dbReference type="ChEBI" id="CHEBI:33019"/>
        <dbReference type="ChEBI" id="CHEBI:61560"/>
        <dbReference type="ChEBI" id="CHEBI:173112"/>
        <dbReference type="EC" id="2.7.7.7"/>
    </reaction>
</comment>
<dbReference type="InterPro" id="IPR003141">
    <property type="entry name" value="Pol/His_phosphatase_N"/>
</dbReference>
<dbReference type="Pfam" id="PF14579">
    <property type="entry name" value="HHH_6"/>
    <property type="match status" value="1"/>
</dbReference>
<dbReference type="PANTHER" id="PTHR32294">
    <property type="entry name" value="DNA POLYMERASE III SUBUNIT ALPHA"/>
    <property type="match status" value="1"/>
</dbReference>
<reference evidence="11 12" key="1">
    <citation type="journal article" date="2011" name="J. Bacteriol.">
        <title>Genome sequence of Methyloversatilis universalis FAM5T, a methylotrophic representative of the order Rhodocyclales.</title>
        <authorList>
            <person name="Kittichotirat W."/>
            <person name="Good N.M."/>
            <person name="Hall R."/>
            <person name="Bringel F."/>
            <person name="Lajus A."/>
            <person name="Medigue C."/>
            <person name="Smalley N.E."/>
            <person name="Beck D."/>
            <person name="Bumgarner R."/>
            <person name="Vuilleumier S."/>
            <person name="Kalyuzhnaya M.G."/>
        </authorList>
    </citation>
    <scope>NUCLEOTIDE SEQUENCE [LARGE SCALE GENOMIC DNA]</scope>
    <source>
        <strain evidence="12">ATCC BAA-1314 / JCM 13912 / FAM5</strain>
    </source>
</reference>
<evidence type="ECO:0000256" key="3">
    <source>
        <dbReference type="ARBA" id="ARBA00022695"/>
    </source>
</evidence>
<evidence type="ECO:0000256" key="7">
    <source>
        <dbReference type="ARBA" id="ARBA00023204"/>
    </source>
</evidence>
<dbReference type="InterPro" id="IPR011708">
    <property type="entry name" value="DNA_pol3_alpha_NTPase_dom"/>
</dbReference>
<dbReference type="HAMAP" id="MF_01902">
    <property type="entry name" value="DNApol_error_prone"/>
    <property type="match status" value="1"/>
</dbReference>
<dbReference type="STRING" id="1000565.METUNv1_00480"/>
<dbReference type="Pfam" id="PF07733">
    <property type="entry name" value="DNA_pol3_alpha"/>
    <property type="match status" value="1"/>
</dbReference>
<dbReference type="EMBL" id="AFHG01000029">
    <property type="protein sequence ID" value="EGK73302.1"/>
    <property type="molecule type" value="Genomic_DNA"/>
</dbReference>
<evidence type="ECO:0000313" key="12">
    <source>
        <dbReference type="Proteomes" id="UP000005019"/>
    </source>
</evidence>
<dbReference type="GO" id="GO:0006281">
    <property type="term" value="P:DNA repair"/>
    <property type="evidence" value="ECO:0007669"/>
    <property type="project" value="UniProtKB-UniRule"/>
</dbReference>
<dbReference type="InterPro" id="IPR023073">
    <property type="entry name" value="DnaE2"/>
</dbReference>
<dbReference type="InterPro" id="IPR004013">
    <property type="entry name" value="PHP_dom"/>
</dbReference>
<dbReference type="Pfam" id="PF02811">
    <property type="entry name" value="PHP"/>
    <property type="match status" value="1"/>
</dbReference>
<dbReference type="InterPro" id="IPR029460">
    <property type="entry name" value="DNAPol_HHH"/>
</dbReference>
<keyword evidence="6 9" id="KW-0239">DNA-directed DNA polymerase</keyword>
<dbReference type="SMART" id="SM00481">
    <property type="entry name" value="POLIIIAc"/>
    <property type="match status" value="1"/>
</dbReference>
<dbReference type="CDD" id="cd04485">
    <property type="entry name" value="DnaE_OBF"/>
    <property type="match status" value="1"/>
</dbReference>
<evidence type="ECO:0000313" key="11">
    <source>
        <dbReference type="EMBL" id="EGK73302.1"/>
    </source>
</evidence>
<feature type="domain" description="Polymerase/histidinol phosphatase N-terminal" evidence="10">
    <location>
        <begin position="5"/>
        <end position="75"/>
    </location>
</feature>
<protein>
    <recommendedName>
        <fullName evidence="9">Error-prone DNA polymerase</fullName>
        <ecNumber evidence="9">2.7.7.7</ecNumber>
    </recommendedName>
</protein>
<evidence type="ECO:0000256" key="6">
    <source>
        <dbReference type="ARBA" id="ARBA00022932"/>
    </source>
</evidence>
<keyword evidence="12" id="KW-1185">Reference proteome</keyword>
<accession>F5R844</accession>
<dbReference type="NCBIfam" id="TIGR00594">
    <property type="entry name" value="polc"/>
    <property type="match status" value="1"/>
</dbReference>
<dbReference type="Gene3D" id="3.20.20.140">
    <property type="entry name" value="Metal-dependent hydrolases"/>
    <property type="match status" value="1"/>
</dbReference>
<keyword evidence="1 9" id="KW-0963">Cytoplasm</keyword>
<evidence type="ECO:0000256" key="8">
    <source>
        <dbReference type="ARBA" id="ARBA00049244"/>
    </source>
</evidence>
<comment type="similarity">
    <text evidence="9">Belongs to the DNA polymerase type-C family. DnaE2 subfamily.</text>
</comment>
<dbReference type="AlphaFoldDB" id="F5R844"/>
<dbReference type="GO" id="GO:0003887">
    <property type="term" value="F:DNA-directed DNA polymerase activity"/>
    <property type="evidence" value="ECO:0007669"/>
    <property type="project" value="UniProtKB-UniRule"/>
</dbReference>